<dbReference type="RefSeq" id="WP_190825641.1">
    <property type="nucleotide sequence ID" value="NZ_CAWPPI010000017.1"/>
</dbReference>
<dbReference type="InterPro" id="IPR009267">
    <property type="entry name" value="NTP_transf_6"/>
</dbReference>
<sequence length="178" mass="19838">MNNTTRLKMLLADSPVGTVLPAIAQVNLPNWWLAGGAVRNTVWHSIFGKECSLFIKDFDIAFFDAQGERSQELAAKANLTEQFPDYQFDVKNQASFARWRAGRIIYTSTEDGISNWLHTATAVGVRLDALGEWQFFTPYGLDDLFAGIIRPTPANTSNPDAHKKAADFLQKCPCLQLV</sequence>
<proteinExistence type="predicted"/>
<dbReference type="Pfam" id="PF06042">
    <property type="entry name" value="NTP_transf_6"/>
    <property type="match status" value="1"/>
</dbReference>
<keyword evidence="2" id="KW-1185">Reference proteome</keyword>
<reference evidence="1" key="1">
    <citation type="submission" date="2020-09" db="EMBL/GenBank/DDBJ databases">
        <title>Iningainema tapete sp. nov. (Scytonemataceae, Cyanobacteria) from greenhouses in central Florida (USA) produces two types of nodularin with biosynthetic potential for microcystin-LR and anabaenopeptins.</title>
        <authorList>
            <person name="Berthold D.E."/>
            <person name="Lefler F.W."/>
            <person name="Huang I.-S."/>
            <person name="Abdulla H."/>
            <person name="Zimba P.V."/>
            <person name="Laughinghouse H.D. IV."/>
        </authorList>
    </citation>
    <scope>NUCLEOTIDE SEQUENCE</scope>
    <source>
        <strain evidence="1">BLCCT55</strain>
    </source>
</reference>
<dbReference type="EMBL" id="JACXAE010000017">
    <property type="protein sequence ID" value="MBD2771344.1"/>
    <property type="molecule type" value="Genomic_DNA"/>
</dbReference>
<dbReference type="Proteomes" id="UP000629098">
    <property type="component" value="Unassembled WGS sequence"/>
</dbReference>
<organism evidence="1 2">
    <name type="scientific">Iningainema tapete BLCC-T55</name>
    <dbReference type="NCBI Taxonomy" id="2748662"/>
    <lineage>
        <taxon>Bacteria</taxon>
        <taxon>Bacillati</taxon>
        <taxon>Cyanobacteriota</taxon>
        <taxon>Cyanophyceae</taxon>
        <taxon>Nostocales</taxon>
        <taxon>Scytonemataceae</taxon>
        <taxon>Iningainema tapete</taxon>
    </lineage>
</organism>
<accession>A0A8J7C4E0</accession>
<protein>
    <submittedName>
        <fullName evidence="1">Nucleotidyltransferase family protein</fullName>
    </submittedName>
</protein>
<name>A0A8J7C4E0_9CYAN</name>
<dbReference type="AlphaFoldDB" id="A0A8J7C4E0"/>
<comment type="caution">
    <text evidence="1">The sequence shown here is derived from an EMBL/GenBank/DDBJ whole genome shotgun (WGS) entry which is preliminary data.</text>
</comment>
<dbReference type="PANTHER" id="PTHR39166">
    <property type="entry name" value="BLL1166 PROTEIN"/>
    <property type="match status" value="1"/>
</dbReference>
<gene>
    <name evidence="1" type="ORF">ICL16_04205</name>
</gene>
<evidence type="ECO:0000313" key="2">
    <source>
        <dbReference type="Proteomes" id="UP000629098"/>
    </source>
</evidence>
<evidence type="ECO:0000313" key="1">
    <source>
        <dbReference type="EMBL" id="MBD2771344.1"/>
    </source>
</evidence>
<dbReference type="PANTHER" id="PTHR39166:SF1">
    <property type="entry name" value="BLL1166 PROTEIN"/>
    <property type="match status" value="1"/>
</dbReference>